<feature type="compositionally biased region" description="Polar residues" evidence="1">
    <location>
        <begin position="491"/>
        <end position="507"/>
    </location>
</feature>
<keyword evidence="3" id="KW-1185">Reference proteome</keyword>
<dbReference type="OrthoDB" id="2534759at2759"/>
<feature type="region of interest" description="Disordered" evidence="1">
    <location>
        <begin position="1"/>
        <end position="57"/>
    </location>
</feature>
<sequence length="507" mass="57568">MDEPPDHETRLSPLRASSPSPSIPPTPAISSCPSPDRTFSTVSSLSTSSATSIDARSSVSVSSRRRGYIRPQGVEFANSAKSRESVMSLGSIAHLQYYFARTGLLDGRGGTLREWKKKRKPEDLPRLLLTPNERFIPDLTESPTAMETPEIDEIDDMDDFDEGDEVMLPPTVSTYSIKTHYIPPPPDLMALRRDLVDALDKADKSINLMEKSSADSRRPRLSVSSGSHSPADDRKTQAPGWDEVQGMHILDVLTLAIRAAKIYYTSHEYPERLESLKTERELRKELLDVLEVLKRWASRNFAGGLREGERTFFLDWMSEVRALLAKEAKLEELEAKDREGWAWARGDWAGREREREEAFLRSLMDNNSSTPLPVWTSTEDGQLPTPMLERLRDGRDLVRMHNRAVKKSKRRFCEIKNFHQDIGKPYRQAENLQYWMKASEIRWETKLEMNVMDVVHGSSDDAWRQFDAALLAWCKAVREELTRDWIETRPGTRSGNSPTTGSVASSG</sequence>
<feature type="compositionally biased region" description="Low complexity" evidence="1">
    <location>
        <begin position="11"/>
        <end position="20"/>
    </location>
</feature>
<accession>A0A507R3X2</accession>
<dbReference type="AlphaFoldDB" id="A0A507R3X2"/>
<comment type="caution">
    <text evidence="2">The sequence shown here is derived from an EMBL/GenBank/DDBJ whole genome shotgun (WGS) entry which is preliminary data.</text>
</comment>
<feature type="compositionally biased region" description="Low complexity" evidence="1">
    <location>
        <begin position="28"/>
        <end position="57"/>
    </location>
</feature>
<evidence type="ECO:0000256" key="1">
    <source>
        <dbReference type="SAM" id="MobiDB-lite"/>
    </source>
</evidence>
<dbReference type="STRING" id="5098.A0A507R3X2"/>
<gene>
    <name evidence="2" type="ORF">MPDQ_007868</name>
</gene>
<dbReference type="PANTHER" id="PTHR38702">
    <property type="entry name" value="CALPONIN-HOMOLOGY (CH) DOMAIN-CONTAINING PROTEIN"/>
    <property type="match status" value="1"/>
</dbReference>
<feature type="region of interest" description="Disordered" evidence="1">
    <location>
        <begin position="488"/>
        <end position="507"/>
    </location>
</feature>
<dbReference type="Proteomes" id="UP000319663">
    <property type="component" value="Unassembled WGS sequence"/>
</dbReference>
<proteinExistence type="predicted"/>
<evidence type="ECO:0000313" key="2">
    <source>
        <dbReference type="EMBL" id="TQB76460.1"/>
    </source>
</evidence>
<name>A0A507R3X2_MONPU</name>
<dbReference type="EMBL" id="VIFY01000009">
    <property type="protein sequence ID" value="TQB76460.1"/>
    <property type="molecule type" value="Genomic_DNA"/>
</dbReference>
<evidence type="ECO:0000313" key="3">
    <source>
        <dbReference type="Proteomes" id="UP000319663"/>
    </source>
</evidence>
<feature type="compositionally biased region" description="Basic and acidic residues" evidence="1">
    <location>
        <begin position="1"/>
        <end position="10"/>
    </location>
</feature>
<dbReference type="PANTHER" id="PTHR38702:SF1">
    <property type="entry name" value="CALPONIN-HOMOLOGY (CH) DOMAIN-CONTAINING PROTEIN"/>
    <property type="match status" value="1"/>
</dbReference>
<organism evidence="2 3">
    <name type="scientific">Monascus purpureus</name>
    <name type="common">Red mold</name>
    <name type="synonym">Monascus anka</name>
    <dbReference type="NCBI Taxonomy" id="5098"/>
    <lineage>
        <taxon>Eukaryota</taxon>
        <taxon>Fungi</taxon>
        <taxon>Dikarya</taxon>
        <taxon>Ascomycota</taxon>
        <taxon>Pezizomycotina</taxon>
        <taxon>Eurotiomycetes</taxon>
        <taxon>Eurotiomycetidae</taxon>
        <taxon>Eurotiales</taxon>
        <taxon>Aspergillaceae</taxon>
        <taxon>Monascus</taxon>
    </lineage>
</organism>
<reference evidence="2 3" key="1">
    <citation type="submission" date="2019-06" db="EMBL/GenBank/DDBJ databases">
        <title>Wine fermentation using esterase from Monascus purpureus.</title>
        <authorList>
            <person name="Geng C."/>
            <person name="Zhang Y."/>
        </authorList>
    </citation>
    <scope>NUCLEOTIDE SEQUENCE [LARGE SCALE GENOMIC DNA]</scope>
    <source>
        <strain evidence="2">HQ1</strain>
    </source>
</reference>
<feature type="region of interest" description="Disordered" evidence="1">
    <location>
        <begin position="207"/>
        <end position="240"/>
    </location>
</feature>
<protein>
    <submittedName>
        <fullName evidence="2">Uncharacterized protein</fullName>
    </submittedName>
</protein>